<proteinExistence type="predicted"/>
<reference evidence="4 5" key="1">
    <citation type="submission" date="2018-08" db="EMBL/GenBank/DDBJ databases">
        <title>Genomic Encyclopedia of Type Strains, Phase IV (KMG-IV): sequencing the most valuable type-strain genomes for metagenomic binning, comparative biology and taxonomic classification.</title>
        <authorList>
            <person name="Goeker M."/>
        </authorList>
    </citation>
    <scope>NUCLEOTIDE SEQUENCE [LARGE SCALE GENOMIC DNA]</scope>
    <source>
        <strain evidence="4 5">DSM 17274</strain>
    </source>
</reference>
<name>A0A3E0B010_9STAP</name>
<dbReference type="InterPro" id="IPR029051">
    <property type="entry name" value="DUF4352"/>
</dbReference>
<feature type="domain" description="DUF4352" evidence="3">
    <location>
        <begin position="40"/>
        <end position="145"/>
    </location>
</feature>
<dbReference type="EMBL" id="QUMW01000009">
    <property type="protein sequence ID" value="REG25320.1"/>
    <property type="molecule type" value="Genomic_DNA"/>
</dbReference>
<dbReference type="InterPro" id="IPR029050">
    <property type="entry name" value="Immunoprotect_excell_Ig-like"/>
</dbReference>
<dbReference type="Pfam" id="PF11611">
    <property type="entry name" value="DUF4352"/>
    <property type="match status" value="1"/>
</dbReference>
<evidence type="ECO:0000259" key="3">
    <source>
        <dbReference type="Pfam" id="PF11611"/>
    </source>
</evidence>
<evidence type="ECO:0000256" key="2">
    <source>
        <dbReference type="SAM" id="SignalP"/>
    </source>
</evidence>
<gene>
    <name evidence="4" type="ORF">DFR63_0347</name>
</gene>
<accession>A0A3E0B010</accession>
<dbReference type="OrthoDB" id="2136626at2"/>
<evidence type="ECO:0000256" key="1">
    <source>
        <dbReference type="ARBA" id="ARBA00022729"/>
    </source>
</evidence>
<keyword evidence="1 2" id="KW-0732">Signal</keyword>
<dbReference type="Proteomes" id="UP000257076">
    <property type="component" value="Unassembled WGS sequence"/>
</dbReference>
<organism evidence="4 5">
    <name type="scientific">Jeotgalicoccus halotolerans</name>
    <dbReference type="NCBI Taxonomy" id="157227"/>
    <lineage>
        <taxon>Bacteria</taxon>
        <taxon>Bacillati</taxon>
        <taxon>Bacillota</taxon>
        <taxon>Bacilli</taxon>
        <taxon>Bacillales</taxon>
        <taxon>Staphylococcaceae</taxon>
        <taxon>Jeotgalicoccus</taxon>
    </lineage>
</organism>
<feature type="signal peptide" evidence="2">
    <location>
        <begin position="1"/>
        <end position="23"/>
    </location>
</feature>
<evidence type="ECO:0000313" key="5">
    <source>
        <dbReference type="Proteomes" id="UP000257076"/>
    </source>
</evidence>
<protein>
    <submittedName>
        <fullName evidence="4">Uncharacterized protein DUF4352</fullName>
    </submittedName>
</protein>
<keyword evidence="5" id="KW-1185">Reference proteome</keyword>
<dbReference type="Gene3D" id="2.60.40.1240">
    <property type="match status" value="1"/>
</dbReference>
<dbReference type="AlphaFoldDB" id="A0A3E0B010"/>
<sequence length="159" mass="17542">MKKNILFGSIIALFFLTACGAFNRGESGEVEAEAVEENLNIGETSTIEGISLTVDDTYYADKINRSANTNPDAILIVDLTVENNSGKDYSLGVDIDLYVDGVKTNTYPVEKLMNRVADGETANGQRAFEIKGEPSEFELEFSPSKRLKSEKVRYTIEPE</sequence>
<comment type="caution">
    <text evidence="4">The sequence shown here is derived from an EMBL/GenBank/DDBJ whole genome shotgun (WGS) entry which is preliminary data.</text>
</comment>
<evidence type="ECO:0000313" key="4">
    <source>
        <dbReference type="EMBL" id="REG25320.1"/>
    </source>
</evidence>
<feature type="chain" id="PRO_5017539946" evidence="2">
    <location>
        <begin position="24"/>
        <end position="159"/>
    </location>
</feature>
<dbReference type="PROSITE" id="PS51257">
    <property type="entry name" value="PROKAR_LIPOPROTEIN"/>
    <property type="match status" value="1"/>
</dbReference>
<dbReference type="RefSeq" id="WP_115884020.1">
    <property type="nucleotide sequence ID" value="NZ_CBCSHX010000001.1"/>
</dbReference>